<evidence type="ECO:0000256" key="3">
    <source>
        <dbReference type="ARBA" id="ARBA00022692"/>
    </source>
</evidence>
<evidence type="ECO:0000313" key="11">
    <source>
        <dbReference type="EMBL" id="CTQ41914.1"/>
    </source>
</evidence>
<dbReference type="SMART" id="SM00382">
    <property type="entry name" value="AAA"/>
    <property type="match status" value="1"/>
</dbReference>
<protein>
    <submittedName>
        <fullName evidence="11">ATP-binding/permease protein CydD</fullName>
    </submittedName>
</protein>
<dbReference type="GO" id="GO:0016887">
    <property type="term" value="F:ATP hydrolysis activity"/>
    <property type="evidence" value="ECO:0007669"/>
    <property type="project" value="InterPro"/>
</dbReference>
<dbReference type="InterPro" id="IPR036640">
    <property type="entry name" value="ABC1_TM_sf"/>
</dbReference>
<feature type="transmembrane region" description="Helical" evidence="8">
    <location>
        <begin position="192"/>
        <end position="208"/>
    </location>
</feature>
<evidence type="ECO:0000256" key="8">
    <source>
        <dbReference type="SAM" id="Phobius"/>
    </source>
</evidence>
<keyword evidence="4" id="KW-0547">Nucleotide-binding</keyword>
<comment type="similarity">
    <text evidence="2">Belongs to the ABC transporter superfamily.</text>
</comment>
<evidence type="ECO:0000256" key="5">
    <source>
        <dbReference type="ARBA" id="ARBA00022840"/>
    </source>
</evidence>
<dbReference type="PROSITE" id="PS50893">
    <property type="entry name" value="ABC_TRANSPORTER_2"/>
    <property type="match status" value="1"/>
</dbReference>
<sequence length="627" mass="67125">MHGIPIATVAICLLNLSGRGDTKRLMTIKREKIGTVLEGEGQDSGAAAAFGWPDKGESRSLKRAGRLLAVSDLLWIAQAGLISWALGSLPMMFSAADDGQVIEGDLTGLAFQAAAGIALVAVLRVFLQNRAETVARQTARAIQSRARAELLSVAARTSPSAEFPSSGAFAAHVTEQVDLLGPYYRNFEPQKVRLRLVPLGIVAATAVFSWVGALILVVCGPLIPVFMALIGMRAKAASETQQEELVRLSGSLLDRIRGLETLTLFGAIERTQRQIADAGERFRTGTMRVLKIAFLSSTVLELFSALGIAFCAVYVGFSLLGEIQAGTWGGALTFAQGLFILLLAPEFFAPLRAYAAAYHDRAGGLAARKKLATLFPSQNTYRNPKRADGSDVPVGSISLSRPPAIQFRSVSISHDERYVFKEFDLTIEPDETLLVEGPSGSGKTTLIDGILGFQEPDSGEIQVNDLTATAIAPLLRRKVIWLGQSPRLFHGSLKANLLRAVDTSAAITEDDLWQALRLAGAEALVQRLPRGLETPLGEDGFGLSVGEIRRVALARAAMRKDAVLLLADEPTASLDEETAADVIEGLRKLCDGRTAVIATHDPALRKIASRRIDLKALGVLAEGEVFA</sequence>
<dbReference type="GO" id="GO:0005886">
    <property type="term" value="C:plasma membrane"/>
    <property type="evidence" value="ECO:0007669"/>
    <property type="project" value="UniProtKB-SubCell"/>
</dbReference>
<feature type="transmembrane region" description="Helical" evidence="8">
    <location>
        <begin position="106"/>
        <end position="127"/>
    </location>
</feature>
<keyword evidence="12" id="KW-1185">Reference proteome</keyword>
<dbReference type="InterPro" id="IPR011527">
    <property type="entry name" value="ABC1_TM_dom"/>
</dbReference>
<keyword evidence="3 8" id="KW-0812">Transmembrane</keyword>
<reference evidence="12" key="1">
    <citation type="submission" date="2015-07" db="EMBL/GenBank/DDBJ databases">
        <authorList>
            <person name="Rodrigo-Torres Lidia"/>
            <person name="Arahal R.David."/>
        </authorList>
    </citation>
    <scope>NUCLEOTIDE SEQUENCE [LARGE SCALE GENOMIC DNA]</scope>
    <source>
        <strain evidence="12">CECT 4801</strain>
    </source>
</reference>
<evidence type="ECO:0000259" key="10">
    <source>
        <dbReference type="PROSITE" id="PS50929"/>
    </source>
</evidence>
<comment type="subcellular location">
    <subcellularLocation>
        <location evidence="1">Cell membrane</location>
        <topology evidence="1">Multi-pass membrane protein</topology>
    </subcellularLocation>
</comment>
<dbReference type="GO" id="GO:0140359">
    <property type="term" value="F:ABC-type transporter activity"/>
    <property type="evidence" value="ECO:0007669"/>
    <property type="project" value="InterPro"/>
</dbReference>
<dbReference type="GO" id="GO:0005524">
    <property type="term" value="F:ATP binding"/>
    <property type="evidence" value="ECO:0007669"/>
    <property type="project" value="UniProtKB-KW"/>
</dbReference>
<dbReference type="SUPFAM" id="SSF52540">
    <property type="entry name" value="P-loop containing nucleoside triphosphate hydrolases"/>
    <property type="match status" value="1"/>
</dbReference>
<feature type="domain" description="ABC transporter" evidence="9">
    <location>
        <begin position="405"/>
        <end position="627"/>
    </location>
</feature>
<dbReference type="InterPro" id="IPR027417">
    <property type="entry name" value="P-loop_NTPase"/>
</dbReference>
<dbReference type="EMBL" id="CXST01000001">
    <property type="protein sequence ID" value="CTQ41914.1"/>
    <property type="molecule type" value="Genomic_DNA"/>
</dbReference>
<dbReference type="CDD" id="cd18584">
    <property type="entry name" value="ABC_6TM_AarD_CydD"/>
    <property type="match status" value="1"/>
</dbReference>
<dbReference type="InterPro" id="IPR039421">
    <property type="entry name" value="Type_1_exporter"/>
</dbReference>
<dbReference type="Pfam" id="PF00664">
    <property type="entry name" value="ABC_membrane"/>
    <property type="match status" value="1"/>
</dbReference>
<evidence type="ECO:0000313" key="12">
    <source>
        <dbReference type="Proteomes" id="UP000048926"/>
    </source>
</evidence>
<dbReference type="Pfam" id="PF00005">
    <property type="entry name" value="ABC_tran"/>
    <property type="match status" value="1"/>
</dbReference>
<dbReference type="NCBIfam" id="TIGR02857">
    <property type="entry name" value="CydD"/>
    <property type="match status" value="1"/>
</dbReference>
<keyword evidence="7 8" id="KW-0472">Membrane</keyword>
<evidence type="ECO:0000256" key="4">
    <source>
        <dbReference type="ARBA" id="ARBA00022741"/>
    </source>
</evidence>
<feature type="domain" description="ABC transmembrane type-1" evidence="10">
    <location>
        <begin position="196"/>
        <end position="363"/>
    </location>
</feature>
<name>A0A0M6XVN9_9HYPH</name>
<evidence type="ECO:0000256" key="2">
    <source>
        <dbReference type="ARBA" id="ARBA00005417"/>
    </source>
</evidence>
<dbReference type="PROSITE" id="PS00211">
    <property type="entry name" value="ABC_TRANSPORTER_1"/>
    <property type="match status" value="1"/>
</dbReference>
<evidence type="ECO:0000256" key="7">
    <source>
        <dbReference type="ARBA" id="ARBA00023136"/>
    </source>
</evidence>
<feature type="transmembrane region" description="Helical" evidence="8">
    <location>
        <begin position="67"/>
        <end position="86"/>
    </location>
</feature>
<dbReference type="PANTHER" id="PTHR24221:SF654">
    <property type="entry name" value="ATP-BINDING CASSETTE SUB-FAMILY B MEMBER 6"/>
    <property type="match status" value="1"/>
</dbReference>
<evidence type="ECO:0000259" key="9">
    <source>
        <dbReference type="PROSITE" id="PS50893"/>
    </source>
</evidence>
<dbReference type="PROSITE" id="PS50929">
    <property type="entry name" value="ABC_TM1F"/>
    <property type="match status" value="1"/>
</dbReference>
<accession>A0A0M6XVN9</accession>
<dbReference type="GO" id="GO:0042883">
    <property type="term" value="P:cysteine transport"/>
    <property type="evidence" value="ECO:0007669"/>
    <property type="project" value="InterPro"/>
</dbReference>
<gene>
    <name evidence="11" type="primary">cydD</name>
    <name evidence="11" type="ORF">LAL4801_00334</name>
</gene>
<dbReference type="Gene3D" id="1.20.1560.10">
    <property type="entry name" value="ABC transporter type 1, transmembrane domain"/>
    <property type="match status" value="1"/>
</dbReference>
<evidence type="ECO:0000256" key="1">
    <source>
        <dbReference type="ARBA" id="ARBA00004651"/>
    </source>
</evidence>
<evidence type="ECO:0000256" key="6">
    <source>
        <dbReference type="ARBA" id="ARBA00022989"/>
    </source>
</evidence>
<keyword evidence="5 11" id="KW-0067">ATP-binding</keyword>
<dbReference type="InterPro" id="IPR014216">
    <property type="entry name" value="ABC_transptr_CydD"/>
</dbReference>
<feature type="transmembrane region" description="Helical" evidence="8">
    <location>
        <begin position="292"/>
        <end position="317"/>
    </location>
</feature>
<dbReference type="InterPro" id="IPR017871">
    <property type="entry name" value="ABC_transporter-like_CS"/>
</dbReference>
<keyword evidence="6 8" id="KW-1133">Transmembrane helix</keyword>
<dbReference type="SUPFAM" id="SSF90123">
    <property type="entry name" value="ABC transporter transmembrane region"/>
    <property type="match status" value="1"/>
</dbReference>
<dbReference type="Gene3D" id="3.40.50.300">
    <property type="entry name" value="P-loop containing nucleotide triphosphate hydrolases"/>
    <property type="match status" value="1"/>
</dbReference>
<dbReference type="STRING" id="187304.B0E33_28405"/>
<proteinExistence type="inferred from homology"/>
<dbReference type="AlphaFoldDB" id="A0A0M6XVN9"/>
<dbReference type="InterPro" id="IPR003593">
    <property type="entry name" value="AAA+_ATPase"/>
</dbReference>
<dbReference type="Proteomes" id="UP000048926">
    <property type="component" value="Unassembled WGS sequence"/>
</dbReference>
<feature type="transmembrane region" description="Helical" evidence="8">
    <location>
        <begin position="323"/>
        <end position="344"/>
    </location>
</feature>
<dbReference type="PANTHER" id="PTHR24221">
    <property type="entry name" value="ATP-BINDING CASSETTE SUB-FAMILY B"/>
    <property type="match status" value="1"/>
</dbReference>
<organism evidence="11 12">
    <name type="scientific">Roseibium aggregatum</name>
    <dbReference type="NCBI Taxonomy" id="187304"/>
    <lineage>
        <taxon>Bacteria</taxon>
        <taxon>Pseudomonadati</taxon>
        <taxon>Pseudomonadota</taxon>
        <taxon>Alphaproteobacteria</taxon>
        <taxon>Hyphomicrobiales</taxon>
        <taxon>Stappiaceae</taxon>
        <taxon>Roseibium</taxon>
    </lineage>
</organism>
<dbReference type="InterPro" id="IPR003439">
    <property type="entry name" value="ABC_transporter-like_ATP-bd"/>
</dbReference>